<evidence type="ECO:0000256" key="6">
    <source>
        <dbReference type="ARBA" id="ARBA00023004"/>
    </source>
</evidence>
<keyword evidence="7 9" id="KW-0503">Monooxygenase</keyword>
<dbReference type="GO" id="GO:0020037">
    <property type="term" value="F:heme binding"/>
    <property type="evidence" value="ECO:0007669"/>
    <property type="project" value="InterPro"/>
</dbReference>
<accession>A0A9P9A3A8</accession>
<dbReference type="PANTHER" id="PTHR24305:SF230">
    <property type="entry name" value="P450, PUTATIVE (EUROFUNG)-RELATED"/>
    <property type="match status" value="1"/>
</dbReference>
<dbReference type="InterPro" id="IPR002401">
    <property type="entry name" value="Cyt_P450_E_grp-I"/>
</dbReference>
<keyword evidence="6 8" id="KW-0408">Iron</keyword>
<evidence type="ECO:0000256" key="8">
    <source>
        <dbReference type="PIRSR" id="PIRSR602401-1"/>
    </source>
</evidence>
<dbReference type="InterPro" id="IPR001128">
    <property type="entry name" value="Cyt_P450"/>
</dbReference>
<comment type="cofactor">
    <cofactor evidence="1 8">
        <name>heme</name>
        <dbReference type="ChEBI" id="CHEBI:30413"/>
    </cofactor>
</comment>
<dbReference type="PRINTS" id="PR00385">
    <property type="entry name" value="P450"/>
</dbReference>
<comment type="caution">
    <text evidence="11">The sequence shown here is derived from an EMBL/GenBank/DDBJ whole genome shotgun (WGS) entry which is preliminary data.</text>
</comment>
<dbReference type="GO" id="GO:0016705">
    <property type="term" value="F:oxidoreductase activity, acting on paired donors, with incorporation or reduction of molecular oxygen"/>
    <property type="evidence" value="ECO:0007669"/>
    <property type="project" value="InterPro"/>
</dbReference>
<sequence length="495" mass="56625">MALYTLSTSNTIATVVVFWLTYFISNIIYNLYFHPLARFPGPLLMRVSRIPYILKFTKGILPYYMVALHKQYGEIVRVAPDELAFANSAAWNDIQGHRTKGQLEMEKSAKFYRPIKGMTTDIITADREEHGKLRRTLAHGFSEKALRDQQPLIKKYIDLLVQRLHENCAGGSAALDLTAWYNFATFDIIGDLAFGEPFGCLKTSQYHTWVSTILSLARVGTIVQSLAQYPTIKAVLDALVPFAERMDKQRQDFLNISKVKLKDRMEKYQDRPDLVEPMLKRADEWGLTLEKLQANSSLLILAGSETTATQLCGVTYHLMANPDALQKATKEIRSAFKSEEDINFITVNELTYMNACLNESFRLYPPVAGGLPRIVPPGGARVCGEYIAEGQTVAVHHFALYRDERLWKDAQEYHPERWLGDPRFADDQRDALQPFHVGPRNCLGRNLAYVEMRTILARTLWNFDLKINDESLNWLDQKNFSLWAKPSLMAYLRPR</sequence>
<keyword evidence="10" id="KW-1133">Transmembrane helix</keyword>
<evidence type="ECO:0000256" key="10">
    <source>
        <dbReference type="SAM" id="Phobius"/>
    </source>
</evidence>
<comment type="similarity">
    <text evidence="2 9">Belongs to the cytochrome P450 family.</text>
</comment>
<dbReference type="Gene3D" id="1.10.630.10">
    <property type="entry name" value="Cytochrome P450"/>
    <property type="match status" value="1"/>
</dbReference>
<reference evidence="11" key="1">
    <citation type="journal article" date="2021" name="Nat. Commun.">
        <title>Genetic determinants of endophytism in the Arabidopsis root mycobiome.</title>
        <authorList>
            <person name="Mesny F."/>
            <person name="Miyauchi S."/>
            <person name="Thiergart T."/>
            <person name="Pickel B."/>
            <person name="Atanasova L."/>
            <person name="Karlsson M."/>
            <person name="Huettel B."/>
            <person name="Barry K.W."/>
            <person name="Haridas S."/>
            <person name="Chen C."/>
            <person name="Bauer D."/>
            <person name="Andreopoulos W."/>
            <person name="Pangilinan J."/>
            <person name="LaButti K."/>
            <person name="Riley R."/>
            <person name="Lipzen A."/>
            <person name="Clum A."/>
            <person name="Drula E."/>
            <person name="Henrissat B."/>
            <person name="Kohler A."/>
            <person name="Grigoriev I.V."/>
            <person name="Martin F.M."/>
            <person name="Hacquard S."/>
        </authorList>
    </citation>
    <scope>NUCLEOTIDE SEQUENCE</scope>
    <source>
        <strain evidence="11">MPI-SDFR-AT-0073</strain>
    </source>
</reference>
<evidence type="ECO:0000256" key="3">
    <source>
        <dbReference type="ARBA" id="ARBA00022617"/>
    </source>
</evidence>
<evidence type="ECO:0000256" key="7">
    <source>
        <dbReference type="ARBA" id="ARBA00023033"/>
    </source>
</evidence>
<organism evidence="11 12">
    <name type="scientific">Truncatella angustata</name>
    <dbReference type="NCBI Taxonomy" id="152316"/>
    <lineage>
        <taxon>Eukaryota</taxon>
        <taxon>Fungi</taxon>
        <taxon>Dikarya</taxon>
        <taxon>Ascomycota</taxon>
        <taxon>Pezizomycotina</taxon>
        <taxon>Sordariomycetes</taxon>
        <taxon>Xylariomycetidae</taxon>
        <taxon>Amphisphaeriales</taxon>
        <taxon>Sporocadaceae</taxon>
        <taxon>Truncatella</taxon>
    </lineage>
</organism>
<dbReference type="GeneID" id="70125791"/>
<dbReference type="InterPro" id="IPR050121">
    <property type="entry name" value="Cytochrome_P450_monoxygenase"/>
</dbReference>
<dbReference type="RefSeq" id="XP_045964403.1">
    <property type="nucleotide sequence ID" value="XM_046096899.1"/>
</dbReference>
<evidence type="ECO:0000256" key="2">
    <source>
        <dbReference type="ARBA" id="ARBA00010617"/>
    </source>
</evidence>
<evidence type="ECO:0000256" key="1">
    <source>
        <dbReference type="ARBA" id="ARBA00001971"/>
    </source>
</evidence>
<evidence type="ECO:0000256" key="4">
    <source>
        <dbReference type="ARBA" id="ARBA00022723"/>
    </source>
</evidence>
<dbReference type="CDD" id="cd11058">
    <property type="entry name" value="CYP60B-like"/>
    <property type="match status" value="1"/>
</dbReference>
<dbReference type="AlphaFoldDB" id="A0A9P9A3A8"/>
<feature type="transmembrane region" description="Helical" evidence="10">
    <location>
        <begin position="12"/>
        <end position="32"/>
    </location>
</feature>
<keyword evidence="5 9" id="KW-0560">Oxidoreductase</keyword>
<dbReference type="Proteomes" id="UP000758603">
    <property type="component" value="Unassembled WGS sequence"/>
</dbReference>
<dbReference type="EMBL" id="JAGPXC010000001">
    <property type="protein sequence ID" value="KAH6660272.1"/>
    <property type="molecule type" value="Genomic_DNA"/>
</dbReference>
<dbReference type="InterPro" id="IPR017972">
    <property type="entry name" value="Cyt_P450_CS"/>
</dbReference>
<evidence type="ECO:0000256" key="9">
    <source>
        <dbReference type="RuleBase" id="RU000461"/>
    </source>
</evidence>
<protein>
    <submittedName>
        <fullName evidence="11">Cytochrome P450</fullName>
    </submittedName>
</protein>
<feature type="binding site" description="axial binding residue" evidence="8">
    <location>
        <position position="442"/>
    </location>
    <ligand>
        <name>heme</name>
        <dbReference type="ChEBI" id="CHEBI:30413"/>
    </ligand>
    <ligandPart>
        <name>Fe</name>
        <dbReference type="ChEBI" id="CHEBI:18248"/>
    </ligandPart>
</feature>
<dbReference type="FunFam" id="1.10.630.10:FF:000047">
    <property type="entry name" value="Cytochrome P450 monooxygenase"/>
    <property type="match status" value="1"/>
</dbReference>
<evidence type="ECO:0000313" key="12">
    <source>
        <dbReference type="Proteomes" id="UP000758603"/>
    </source>
</evidence>
<gene>
    <name evidence="11" type="ORF">BKA67DRAFT_46645</name>
</gene>
<evidence type="ECO:0000313" key="11">
    <source>
        <dbReference type="EMBL" id="KAH6660272.1"/>
    </source>
</evidence>
<keyword evidence="3 8" id="KW-0349">Heme</keyword>
<dbReference type="PANTHER" id="PTHR24305">
    <property type="entry name" value="CYTOCHROME P450"/>
    <property type="match status" value="1"/>
</dbReference>
<dbReference type="PRINTS" id="PR00463">
    <property type="entry name" value="EP450I"/>
</dbReference>
<keyword evidence="10" id="KW-0472">Membrane</keyword>
<name>A0A9P9A3A8_9PEZI</name>
<dbReference type="SUPFAM" id="SSF48264">
    <property type="entry name" value="Cytochrome P450"/>
    <property type="match status" value="1"/>
</dbReference>
<dbReference type="GO" id="GO:0009403">
    <property type="term" value="P:toxin biosynthetic process"/>
    <property type="evidence" value="ECO:0007669"/>
    <property type="project" value="UniProtKB-ARBA"/>
</dbReference>
<dbReference type="PROSITE" id="PS00086">
    <property type="entry name" value="CYTOCHROME_P450"/>
    <property type="match status" value="1"/>
</dbReference>
<dbReference type="OrthoDB" id="1470350at2759"/>
<dbReference type="GO" id="GO:0005506">
    <property type="term" value="F:iron ion binding"/>
    <property type="evidence" value="ECO:0007669"/>
    <property type="project" value="InterPro"/>
</dbReference>
<dbReference type="GO" id="GO:0004497">
    <property type="term" value="F:monooxygenase activity"/>
    <property type="evidence" value="ECO:0007669"/>
    <property type="project" value="UniProtKB-KW"/>
</dbReference>
<proteinExistence type="inferred from homology"/>
<dbReference type="Pfam" id="PF00067">
    <property type="entry name" value="p450"/>
    <property type="match status" value="1"/>
</dbReference>
<keyword evidence="12" id="KW-1185">Reference proteome</keyword>
<dbReference type="InterPro" id="IPR036396">
    <property type="entry name" value="Cyt_P450_sf"/>
</dbReference>
<keyword evidence="10" id="KW-0812">Transmembrane</keyword>
<keyword evidence="4 8" id="KW-0479">Metal-binding</keyword>
<evidence type="ECO:0000256" key="5">
    <source>
        <dbReference type="ARBA" id="ARBA00023002"/>
    </source>
</evidence>